<dbReference type="Pfam" id="PF02450">
    <property type="entry name" value="LCAT"/>
    <property type="match status" value="1"/>
</dbReference>
<proteinExistence type="predicted"/>
<dbReference type="InterPro" id="IPR029058">
    <property type="entry name" value="AB_hydrolase_fold"/>
</dbReference>
<keyword evidence="1" id="KW-0808">Transferase</keyword>
<reference evidence="1 2" key="1">
    <citation type="journal article" date="2021" name="BMC Genomics">
        <title>Datura genome reveals duplications of psychoactive alkaloid biosynthetic genes and high mutation rate following tissue culture.</title>
        <authorList>
            <person name="Rajewski A."/>
            <person name="Carter-House D."/>
            <person name="Stajich J."/>
            <person name="Litt A."/>
        </authorList>
    </citation>
    <scope>NUCLEOTIDE SEQUENCE [LARGE SCALE GENOMIC DNA]</scope>
    <source>
        <strain evidence="1">AR-01</strain>
    </source>
</reference>
<dbReference type="Gene3D" id="3.40.50.1820">
    <property type="entry name" value="alpha/beta hydrolase"/>
    <property type="match status" value="1"/>
</dbReference>
<dbReference type="Proteomes" id="UP000823775">
    <property type="component" value="Unassembled WGS sequence"/>
</dbReference>
<evidence type="ECO:0000313" key="1">
    <source>
        <dbReference type="EMBL" id="MCD7464182.1"/>
    </source>
</evidence>
<keyword evidence="1" id="KW-0012">Acyltransferase</keyword>
<dbReference type="EMBL" id="JACEIK010000945">
    <property type="protein sequence ID" value="MCD7464182.1"/>
    <property type="molecule type" value="Genomic_DNA"/>
</dbReference>
<dbReference type="SUPFAM" id="SSF53474">
    <property type="entry name" value="alpha/beta-Hydrolases"/>
    <property type="match status" value="1"/>
</dbReference>
<accession>A0ABS8SYQ2</accession>
<gene>
    <name evidence="1" type="primary">PDAT2_2</name>
    <name evidence="1" type="ORF">HAX54_052253</name>
</gene>
<organism evidence="1 2">
    <name type="scientific">Datura stramonium</name>
    <name type="common">Jimsonweed</name>
    <name type="synonym">Common thornapple</name>
    <dbReference type="NCBI Taxonomy" id="4076"/>
    <lineage>
        <taxon>Eukaryota</taxon>
        <taxon>Viridiplantae</taxon>
        <taxon>Streptophyta</taxon>
        <taxon>Embryophyta</taxon>
        <taxon>Tracheophyta</taxon>
        <taxon>Spermatophyta</taxon>
        <taxon>Magnoliopsida</taxon>
        <taxon>eudicotyledons</taxon>
        <taxon>Gunneridae</taxon>
        <taxon>Pentapetalae</taxon>
        <taxon>asterids</taxon>
        <taxon>lamiids</taxon>
        <taxon>Solanales</taxon>
        <taxon>Solanaceae</taxon>
        <taxon>Solanoideae</taxon>
        <taxon>Datureae</taxon>
        <taxon>Datura</taxon>
    </lineage>
</organism>
<keyword evidence="2" id="KW-1185">Reference proteome</keyword>
<name>A0ABS8SYQ2_DATST</name>
<comment type="caution">
    <text evidence="1">The sequence shown here is derived from an EMBL/GenBank/DDBJ whole genome shotgun (WGS) entry which is preliminary data.</text>
</comment>
<dbReference type="PANTHER" id="PTHR11440">
    <property type="entry name" value="LECITHIN-CHOLESTEROL ACYLTRANSFERASE-RELATED"/>
    <property type="match status" value="1"/>
</dbReference>
<dbReference type="GO" id="GO:0016746">
    <property type="term" value="F:acyltransferase activity"/>
    <property type="evidence" value="ECO:0007669"/>
    <property type="project" value="UniProtKB-KW"/>
</dbReference>
<sequence length="720" mass="80692">MGFFHFLKAELNRVLQVNLSAISNYVDCKVRILSSILQFWKLCFLEPVKCSSVGTQSYESPPKSHVDKNQENAIPAYEKVIEKPKHKKTIRQPKEWRCIDNCCWLIGYLCITWWLLLFLCNFLPANLLGLKVPESPGTRLKNEGLNAHHPVVLVPGIVTGGLELWEGRPCSEGLFRKRLWGGSFGEIFKRPLCWLEHLSLDNETGLDPPGIRVRAVTGLVAADYFAPGYFVWAILIENLAKIGYEQKNIYMASYDWRLSFQNTEIRDQSLSRLKRKIELLYVTNGHKKVVVVPHSMGVNYFLHFLKWVEAPPPVGGGGGPGWCAKHIKAIMNIGPAFLGVPKAVANILSAEGKDVAFIRAMAPGLLDSETFGFQTLQHVMRVIRTWDAVISLLPKGGETVWGDLNRSPEEGNVCHSAERRYLHSSSKKNNVNHTDTWRSIQVKELAKYGRLVSFGKVASEIPSPQLSLIDPKEIVYESAPISSSSREELLTEYDGMSRERIKRLTENKAYTARTLIDLLRFVAPKTMQRAEAHFSHGLAENLEDPKYSHYKFWSNPLETILPDAPDMEIFCSYGVGIPTERSYVYKMSPSDRCKSIPLQIDISADRSDNGCLSGGVYFVDGDESVPVLSAGFMCAKGWRGKTRFNPSDIATYVREYQHKPPASFLEGRGTESGAHVDILGNFALIEDVLRVAAGASGTDLGGDRIYSGIMEMSERINIQL</sequence>
<dbReference type="InterPro" id="IPR003386">
    <property type="entry name" value="LACT/PDAT_acylTrfase"/>
</dbReference>
<protein>
    <submittedName>
        <fullName evidence="1">Phospholipid:diacylglycerol acyltransferase 2</fullName>
    </submittedName>
</protein>
<evidence type="ECO:0000313" key="2">
    <source>
        <dbReference type="Proteomes" id="UP000823775"/>
    </source>
</evidence>